<feature type="region of interest" description="Disordered" evidence="6">
    <location>
        <begin position="1"/>
        <end position="33"/>
    </location>
</feature>
<dbReference type="PANTHER" id="PTHR23501">
    <property type="entry name" value="MAJOR FACILITATOR SUPERFAMILY"/>
    <property type="match status" value="1"/>
</dbReference>
<comment type="subcellular location">
    <subcellularLocation>
        <location evidence="1">Membrane</location>
        <topology evidence="1">Multi-pass membrane protein</topology>
    </subcellularLocation>
</comment>
<evidence type="ECO:0000256" key="6">
    <source>
        <dbReference type="SAM" id="MobiDB-lite"/>
    </source>
</evidence>
<evidence type="ECO:0000256" key="4">
    <source>
        <dbReference type="ARBA" id="ARBA00022989"/>
    </source>
</evidence>
<evidence type="ECO:0000313" key="10">
    <source>
        <dbReference type="Proteomes" id="UP000696573"/>
    </source>
</evidence>
<organism evidence="9 10">
    <name type="scientific">Clonostachys rhizophaga</name>
    <dbReference type="NCBI Taxonomy" id="160324"/>
    <lineage>
        <taxon>Eukaryota</taxon>
        <taxon>Fungi</taxon>
        <taxon>Dikarya</taxon>
        <taxon>Ascomycota</taxon>
        <taxon>Pezizomycotina</taxon>
        <taxon>Sordariomycetes</taxon>
        <taxon>Hypocreomycetidae</taxon>
        <taxon>Hypocreales</taxon>
        <taxon>Bionectriaceae</taxon>
        <taxon>Clonostachys</taxon>
    </lineage>
</organism>
<feature type="transmembrane region" description="Helical" evidence="7">
    <location>
        <begin position="274"/>
        <end position="294"/>
    </location>
</feature>
<keyword evidence="10" id="KW-1185">Reference proteome</keyword>
<evidence type="ECO:0000259" key="8">
    <source>
        <dbReference type="PROSITE" id="PS50850"/>
    </source>
</evidence>
<dbReference type="FunFam" id="1.20.1250.20:FF:000196">
    <property type="entry name" value="MFS toxin efflux pump (AflT)"/>
    <property type="match status" value="1"/>
</dbReference>
<feature type="transmembrane region" description="Helical" evidence="7">
    <location>
        <begin position="372"/>
        <end position="393"/>
    </location>
</feature>
<feature type="region of interest" description="Disordered" evidence="6">
    <location>
        <begin position="537"/>
        <end position="573"/>
    </location>
</feature>
<evidence type="ECO:0000256" key="3">
    <source>
        <dbReference type="ARBA" id="ARBA00022692"/>
    </source>
</evidence>
<keyword evidence="2" id="KW-0813">Transport</keyword>
<feature type="transmembrane region" description="Helical" evidence="7">
    <location>
        <begin position="83"/>
        <end position="100"/>
    </location>
</feature>
<evidence type="ECO:0000313" key="9">
    <source>
        <dbReference type="EMBL" id="CAH0024495.1"/>
    </source>
</evidence>
<dbReference type="SUPFAM" id="SSF103473">
    <property type="entry name" value="MFS general substrate transporter"/>
    <property type="match status" value="1"/>
</dbReference>
<dbReference type="Gene3D" id="1.20.1250.20">
    <property type="entry name" value="MFS general substrate transporter like domains"/>
    <property type="match status" value="2"/>
</dbReference>
<feature type="transmembrane region" description="Helical" evidence="7">
    <location>
        <begin position="138"/>
        <end position="159"/>
    </location>
</feature>
<dbReference type="PROSITE" id="PS50850">
    <property type="entry name" value="MFS"/>
    <property type="match status" value="1"/>
</dbReference>
<keyword evidence="4 7" id="KW-1133">Transmembrane helix</keyword>
<evidence type="ECO:0000256" key="2">
    <source>
        <dbReference type="ARBA" id="ARBA00022448"/>
    </source>
</evidence>
<dbReference type="GO" id="GO:0005886">
    <property type="term" value="C:plasma membrane"/>
    <property type="evidence" value="ECO:0007669"/>
    <property type="project" value="TreeGrafter"/>
</dbReference>
<keyword evidence="3 7" id="KW-0812">Transmembrane</keyword>
<feature type="transmembrane region" description="Helical" evidence="7">
    <location>
        <begin position="438"/>
        <end position="462"/>
    </location>
</feature>
<feature type="transmembrane region" description="Helical" evidence="7">
    <location>
        <begin position="112"/>
        <end position="132"/>
    </location>
</feature>
<feature type="domain" description="Major facilitator superfamily (MFS) profile" evidence="8">
    <location>
        <begin position="48"/>
        <end position="535"/>
    </location>
</feature>
<dbReference type="OrthoDB" id="10021397at2759"/>
<feature type="transmembrane region" description="Helical" evidence="7">
    <location>
        <begin position="45"/>
        <end position="71"/>
    </location>
</feature>
<evidence type="ECO:0000256" key="1">
    <source>
        <dbReference type="ARBA" id="ARBA00004141"/>
    </source>
</evidence>
<accession>A0A9N9VLF4</accession>
<reference evidence="9" key="1">
    <citation type="submission" date="2021-10" db="EMBL/GenBank/DDBJ databases">
        <authorList>
            <person name="Piombo E."/>
        </authorList>
    </citation>
    <scope>NUCLEOTIDE SEQUENCE</scope>
</reference>
<evidence type="ECO:0000256" key="7">
    <source>
        <dbReference type="SAM" id="Phobius"/>
    </source>
</evidence>
<dbReference type="InterPro" id="IPR011701">
    <property type="entry name" value="MFS"/>
</dbReference>
<feature type="transmembrane region" description="Helical" evidence="7">
    <location>
        <begin position="205"/>
        <end position="223"/>
    </location>
</feature>
<feature type="transmembrane region" description="Helical" evidence="7">
    <location>
        <begin position="244"/>
        <end position="262"/>
    </location>
</feature>
<dbReference type="PANTHER" id="PTHR23501:SF201">
    <property type="entry name" value="MFS AFLATOXIN EFFLUX PUMP"/>
    <property type="match status" value="1"/>
</dbReference>
<feature type="compositionally biased region" description="Basic and acidic residues" evidence="6">
    <location>
        <begin position="12"/>
        <end position="33"/>
    </location>
</feature>
<protein>
    <recommendedName>
        <fullName evidence="8">Major facilitator superfamily (MFS) profile domain-containing protein</fullName>
    </recommendedName>
</protein>
<feature type="transmembrane region" description="Helical" evidence="7">
    <location>
        <begin position="315"/>
        <end position="335"/>
    </location>
</feature>
<dbReference type="CDD" id="cd17502">
    <property type="entry name" value="MFS_Azr1_MDR_like"/>
    <property type="match status" value="1"/>
</dbReference>
<dbReference type="GO" id="GO:0022857">
    <property type="term" value="F:transmembrane transporter activity"/>
    <property type="evidence" value="ECO:0007669"/>
    <property type="project" value="InterPro"/>
</dbReference>
<proteinExistence type="predicted"/>
<name>A0A9N9VLF4_9HYPO</name>
<dbReference type="FunFam" id="1.20.1720.10:FF:000012">
    <property type="entry name" value="MFS toxin efflux pump (AflT)"/>
    <property type="match status" value="1"/>
</dbReference>
<feature type="transmembrane region" description="Helical" evidence="7">
    <location>
        <begin position="171"/>
        <end position="193"/>
    </location>
</feature>
<feature type="transmembrane region" description="Helical" evidence="7">
    <location>
        <begin position="504"/>
        <end position="529"/>
    </location>
</feature>
<evidence type="ECO:0000256" key="5">
    <source>
        <dbReference type="ARBA" id="ARBA00023136"/>
    </source>
</evidence>
<comment type="caution">
    <text evidence="9">The sequence shown here is derived from an EMBL/GenBank/DDBJ whole genome shotgun (WGS) entry which is preliminary data.</text>
</comment>
<dbReference type="Pfam" id="PF07690">
    <property type="entry name" value="MFS_1"/>
    <property type="match status" value="1"/>
</dbReference>
<keyword evidence="5 7" id="KW-0472">Membrane</keyword>
<dbReference type="EMBL" id="CABFNQ020000696">
    <property type="protein sequence ID" value="CAH0024495.1"/>
    <property type="molecule type" value="Genomic_DNA"/>
</dbReference>
<dbReference type="AlphaFoldDB" id="A0A9N9VLF4"/>
<dbReference type="Proteomes" id="UP000696573">
    <property type="component" value="Unassembled WGS sequence"/>
</dbReference>
<dbReference type="InterPro" id="IPR020846">
    <property type="entry name" value="MFS_dom"/>
</dbReference>
<gene>
    <name evidence="9" type="ORF">CRHIZ90672A_00015011</name>
</gene>
<feature type="transmembrane region" description="Helical" evidence="7">
    <location>
        <begin position="405"/>
        <end position="426"/>
    </location>
</feature>
<feature type="transmembrane region" description="Helical" evidence="7">
    <location>
        <begin position="347"/>
        <end position="365"/>
    </location>
</feature>
<sequence length="584" mass="63157">MPSSTAANEISLAEKDIHSKATEPQDNKNEYEDAEKNYQPKTLKFWTILIGMYLSMFLVALDRMIIATAVPKITDEFKSINDIGWYGSAYMLTAAVFFPITGRIYQIYSTKWTYVCSIVIFEVGSAICGAAPNSIAFILGRAIAGSGSSGIFTGGIMIMMPMVPLRKRPTFAAFFGMAFGLASVLGPVIGGLFTDKVTWRWCFYLNLPVGGFTLVAVLLLFNFDQMKKKSSPTVVEQIKALDPLGVFFLAPSMVCLVLALQWGGTTYAWSEPRMIGLLVTFAVLFVVFIVVEALTPTTAMAPARVVLNRSIAGGMLFMFLLSGAMMSAVYYLAIWFQTTKGDSAMDAGIKTIPLVLSMVIFTILSAKLTESIGYYVPAMLICPILCSVGGGMLSTLDESSGHSKWIGYQVLYGFGMGCGFQGPNLAAQTVLPRVDVPIGIALLFFMQQLGGAIFVSVSQNIFANELLKRLSGVAGLDTEAVLHQGATELRKIVPPNELDVVIKAYNLSITCVFVMVAALSASIITGSLAMEWKSIKGRDGSDKGLSKDAEEGQKNQAPEKDQVIEQGKSCGKPLGGLVSYEDKY</sequence>
<dbReference type="InterPro" id="IPR036259">
    <property type="entry name" value="MFS_trans_sf"/>
</dbReference>
<feature type="compositionally biased region" description="Basic and acidic residues" evidence="6">
    <location>
        <begin position="537"/>
        <end position="563"/>
    </location>
</feature>